<dbReference type="GO" id="GO:0009116">
    <property type="term" value="P:nucleoside metabolic process"/>
    <property type="evidence" value="ECO:0007669"/>
    <property type="project" value="InterPro"/>
</dbReference>
<accession>A0A9W9BEA7</accession>
<dbReference type="GeneID" id="80866650"/>
<dbReference type="InterPro" id="IPR002182">
    <property type="entry name" value="NB-ARC"/>
</dbReference>
<keyword evidence="4" id="KW-1185">Reference proteome</keyword>
<protein>
    <submittedName>
        <fullName evidence="3">Tetratricopeptide repeat domain-containing protein</fullName>
    </submittedName>
</protein>
<dbReference type="SUPFAM" id="SSF53167">
    <property type="entry name" value="Purine and uridine phosphorylases"/>
    <property type="match status" value="1"/>
</dbReference>
<evidence type="ECO:0000259" key="1">
    <source>
        <dbReference type="Pfam" id="PF00931"/>
    </source>
</evidence>
<dbReference type="InterPro" id="IPR000845">
    <property type="entry name" value="Nucleoside_phosphorylase_d"/>
</dbReference>
<proteinExistence type="predicted"/>
<sequence>MQRPLVREDFEIGIICALQCEYDAVALLFDEFWDEEGDLFNKANGDYNAYRTGRVGKHNVVLALLPHIGKVNAAGAAASFRSSYGALRLVILAGICGGVPFIQSRDVEVLLGDVIISKSVVQYDFGRQYPDRFIRKNMDANNFSKQDKNIHNLLALFDTRSGRETLEERTAYFLKQLQLHDAKLWGSYQYPGPTEDKLFESKYRHKHHLLPNCTCGGCQEKMDPVFTRKRLQQGTPRSIIHIGAIASGDSVMKSGEDRDRIAKEEGIIAFEMEGAGVWEELPCIIVKGVCDYADCHKNKKWQNFAAAVAASASKAILERYIKTDRRSPYLTQKQSDSKGEINSVNASLYIPQKHSSPHFIGRADYIDRIAAFFQPRRNDEPPGRREFLLHGPGGFGKTQICLRFAEEYSRLFWRVYWIDATNKQSLNNSFHRVAQDPEAKSAGLDGSIEATFLWLSAQRREWLLILDNADEYHDSLDESIPGGIRSNILISSRSASLQYRVPHDQAMRVSELSPDEAKQLLWSVGPSHQYPELTAKVDEELGKIVQELSAIPLAIHHAATAILNGYCKLWEYREMLSDRRKLMLQSPSYRGDSGYNNTLYSAWSLTITQLKNRTNSRIPSSSSKGEISKDSICLEVELLSLLGFFHHSAILEDIFHRAAIQHNEKVQLVHEVKLPRVSSDIPHGLLNLNKNGNWDQHCFREAIQALHGASLIQIDVGHNTYSIHPLIHAWSRERLTPKEQQRIYSAARAILVQAIASDTTPDGHNLNRQLIPHMISLRKAMEDLNLKDLYADDYASDFWRVFLAHGYYAEAEVYARMRRDGRTHHLWELHPLTLEAIERLAMTMKENVTPAILKKSIDLLSHAVEIRELLQPESVDTLNAKIALGTLYQHKGERQSAEVLFKYVWDTAKNRFGESEDVSIRAATALGAIYMDQGKLDEAEKLQRVILSYAKATFGEDHEKTLGIMGTLAATLNLLNKLEESEALKIHILEKRKVILGDDHPDTLLAQANLAATYSRQKKWQEAEATIREVTDKRLKVLGEYHRETLRGRVVLTGCYIGQGRFEEAIDEGRKALEGREKILGHSHPDTLWAMRKLAEALEGQGQVEEATGLRERVLKQQCAKQFDAAKNIVGEKSANAP</sequence>
<dbReference type="GO" id="GO:0043531">
    <property type="term" value="F:ADP binding"/>
    <property type="evidence" value="ECO:0007669"/>
    <property type="project" value="InterPro"/>
</dbReference>
<dbReference type="InterPro" id="IPR027417">
    <property type="entry name" value="P-loop_NTPase"/>
</dbReference>
<dbReference type="Gene3D" id="3.40.50.1580">
    <property type="entry name" value="Nucleoside phosphorylase domain"/>
    <property type="match status" value="1"/>
</dbReference>
<dbReference type="Gene3D" id="1.25.40.10">
    <property type="entry name" value="Tetratricopeptide repeat domain"/>
    <property type="match status" value="2"/>
</dbReference>
<dbReference type="PANTHER" id="PTHR46082:SF6">
    <property type="entry name" value="AAA+ ATPASE DOMAIN-CONTAINING PROTEIN-RELATED"/>
    <property type="match status" value="1"/>
</dbReference>
<evidence type="ECO:0000313" key="4">
    <source>
        <dbReference type="Proteomes" id="UP001140511"/>
    </source>
</evidence>
<dbReference type="Pfam" id="PF13374">
    <property type="entry name" value="TPR_10"/>
    <property type="match status" value="1"/>
</dbReference>
<dbReference type="InterPro" id="IPR053137">
    <property type="entry name" value="NLR-like"/>
</dbReference>
<feature type="domain" description="Nucleoside phosphorylase" evidence="2">
    <location>
        <begin position="12"/>
        <end position="129"/>
    </location>
</feature>
<dbReference type="Proteomes" id="UP001140511">
    <property type="component" value="Unassembled WGS sequence"/>
</dbReference>
<reference evidence="3" key="1">
    <citation type="submission" date="2022-09" db="EMBL/GenBank/DDBJ databases">
        <title>Chromosome-level assembly of Trichoderma breve T069, a fungus used in development of biopesticide product.</title>
        <authorList>
            <person name="Lin R."/>
            <person name="Liu T."/>
        </authorList>
    </citation>
    <scope>NUCLEOTIDE SEQUENCE</scope>
    <source>
        <strain evidence="3">T069</strain>
    </source>
</reference>
<dbReference type="InterPro" id="IPR035994">
    <property type="entry name" value="Nucleoside_phosphorylase_sf"/>
</dbReference>
<dbReference type="AlphaFoldDB" id="A0A9W9BEA7"/>
<evidence type="ECO:0000259" key="2">
    <source>
        <dbReference type="Pfam" id="PF01048"/>
    </source>
</evidence>
<dbReference type="InterPro" id="IPR011990">
    <property type="entry name" value="TPR-like_helical_dom_sf"/>
</dbReference>
<dbReference type="RefSeq" id="XP_056028820.1">
    <property type="nucleotide sequence ID" value="XM_056171962.1"/>
</dbReference>
<dbReference type="Gene3D" id="3.40.50.300">
    <property type="entry name" value="P-loop containing nucleotide triphosphate hydrolases"/>
    <property type="match status" value="1"/>
</dbReference>
<dbReference type="PANTHER" id="PTHR46082">
    <property type="entry name" value="ATP/GTP-BINDING PROTEIN-RELATED"/>
    <property type="match status" value="1"/>
</dbReference>
<dbReference type="Pfam" id="PF00931">
    <property type="entry name" value="NB-ARC"/>
    <property type="match status" value="1"/>
</dbReference>
<dbReference type="SUPFAM" id="SSF48452">
    <property type="entry name" value="TPR-like"/>
    <property type="match status" value="2"/>
</dbReference>
<dbReference type="GO" id="GO:0003824">
    <property type="term" value="F:catalytic activity"/>
    <property type="evidence" value="ECO:0007669"/>
    <property type="project" value="InterPro"/>
</dbReference>
<gene>
    <name evidence="3" type="ORF">T069G_04752</name>
</gene>
<evidence type="ECO:0000313" key="3">
    <source>
        <dbReference type="EMBL" id="KAJ4859764.1"/>
    </source>
</evidence>
<dbReference type="EMBL" id="JAOPEN010000003">
    <property type="protein sequence ID" value="KAJ4859764.1"/>
    <property type="molecule type" value="Genomic_DNA"/>
</dbReference>
<comment type="caution">
    <text evidence="3">The sequence shown here is derived from an EMBL/GenBank/DDBJ whole genome shotgun (WGS) entry which is preliminary data.</text>
</comment>
<feature type="domain" description="NB-ARC" evidence="1">
    <location>
        <begin position="388"/>
        <end position="523"/>
    </location>
</feature>
<dbReference type="SUPFAM" id="SSF52540">
    <property type="entry name" value="P-loop containing nucleoside triphosphate hydrolases"/>
    <property type="match status" value="1"/>
</dbReference>
<name>A0A9W9BEA7_9HYPO</name>
<organism evidence="3 4">
    <name type="scientific">Trichoderma breve</name>
    <dbReference type="NCBI Taxonomy" id="2034170"/>
    <lineage>
        <taxon>Eukaryota</taxon>
        <taxon>Fungi</taxon>
        <taxon>Dikarya</taxon>
        <taxon>Ascomycota</taxon>
        <taxon>Pezizomycotina</taxon>
        <taxon>Sordariomycetes</taxon>
        <taxon>Hypocreomycetidae</taxon>
        <taxon>Hypocreales</taxon>
        <taxon>Hypocreaceae</taxon>
        <taxon>Trichoderma</taxon>
    </lineage>
</organism>
<dbReference type="Pfam" id="PF01048">
    <property type="entry name" value="PNP_UDP_1"/>
    <property type="match status" value="1"/>
</dbReference>
<dbReference type="Pfam" id="PF13424">
    <property type="entry name" value="TPR_12"/>
    <property type="match status" value="2"/>
</dbReference>